<dbReference type="Proteomes" id="UP000316426">
    <property type="component" value="Chromosome"/>
</dbReference>
<dbReference type="Pfam" id="PF08331">
    <property type="entry name" value="QueG_DUF1730"/>
    <property type="match status" value="1"/>
</dbReference>
<evidence type="ECO:0000256" key="8">
    <source>
        <dbReference type="ARBA" id="ARBA00023014"/>
    </source>
</evidence>
<keyword evidence="2" id="KW-0963">Cytoplasm</keyword>
<dbReference type="InterPro" id="IPR017896">
    <property type="entry name" value="4Fe4S_Fe-S-bd"/>
</dbReference>
<dbReference type="PANTHER" id="PTHR30002">
    <property type="entry name" value="EPOXYQUEUOSINE REDUCTASE"/>
    <property type="match status" value="1"/>
</dbReference>
<dbReference type="KEGG" id="bmei:Spa11_16170"/>
<evidence type="ECO:0000256" key="3">
    <source>
        <dbReference type="ARBA" id="ARBA00022694"/>
    </source>
</evidence>
<dbReference type="InterPro" id="IPR011989">
    <property type="entry name" value="ARM-like"/>
</dbReference>
<dbReference type="RefSeq" id="WP_145110400.1">
    <property type="nucleotide sequence ID" value="NZ_CP036349.1"/>
</dbReference>
<dbReference type="Pfam" id="PF13484">
    <property type="entry name" value="Fer4_16"/>
    <property type="match status" value="1"/>
</dbReference>
<dbReference type="PANTHER" id="PTHR30002:SF4">
    <property type="entry name" value="EPOXYQUEUOSINE REDUCTASE"/>
    <property type="match status" value="1"/>
</dbReference>
<dbReference type="Gene3D" id="3.30.70.20">
    <property type="match status" value="1"/>
</dbReference>
<dbReference type="SUPFAM" id="SSF46548">
    <property type="entry name" value="alpha-helical ferredoxin"/>
    <property type="match status" value="1"/>
</dbReference>
<name>A0A518K6K6_9BACT</name>
<dbReference type="AlphaFoldDB" id="A0A518K6K6"/>
<dbReference type="SUPFAM" id="SSF48371">
    <property type="entry name" value="ARM repeat"/>
    <property type="match status" value="1"/>
</dbReference>
<dbReference type="NCBIfam" id="TIGR00276">
    <property type="entry name" value="tRNA epoxyqueuosine(34) reductase QueG"/>
    <property type="match status" value="1"/>
</dbReference>
<keyword evidence="4" id="KW-0479">Metal-binding</keyword>
<dbReference type="PROSITE" id="PS00198">
    <property type="entry name" value="4FE4S_FER_1"/>
    <property type="match status" value="1"/>
</dbReference>
<dbReference type="PROSITE" id="PS51379">
    <property type="entry name" value="4FE4S_FER_2"/>
    <property type="match status" value="1"/>
</dbReference>
<evidence type="ECO:0000256" key="2">
    <source>
        <dbReference type="ARBA" id="ARBA00022490"/>
    </source>
</evidence>
<keyword evidence="7" id="KW-0408">Iron</keyword>
<dbReference type="EC" id="1.1.-.-" evidence="10"/>
<dbReference type="InterPro" id="IPR016024">
    <property type="entry name" value="ARM-type_fold"/>
</dbReference>
<keyword evidence="5" id="KW-0671">Queuosine biosynthesis</keyword>
<dbReference type="InterPro" id="IPR004453">
    <property type="entry name" value="QueG"/>
</dbReference>
<accession>A0A518K6K6</accession>
<organism evidence="10 11">
    <name type="scientific">Botrimarina mediterranea</name>
    <dbReference type="NCBI Taxonomy" id="2528022"/>
    <lineage>
        <taxon>Bacteria</taxon>
        <taxon>Pseudomonadati</taxon>
        <taxon>Planctomycetota</taxon>
        <taxon>Planctomycetia</taxon>
        <taxon>Pirellulales</taxon>
        <taxon>Lacipirellulaceae</taxon>
        <taxon>Botrimarina</taxon>
    </lineage>
</organism>
<dbReference type="Gene3D" id="1.25.10.10">
    <property type="entry name" value="Leucine-rich Repeat Variant"/>
    <property type="match status" value="1"/>
</dbReference>
<dbReference type="GO" id="GO:0052693">
    <property type="term" value="F:epoxyqueuosine reductase activity"/>
    <property type="evidence" value="ECO:0007669"/>
    <property type="project" value="TreeGrafter"/>
</dbReference>
<dbReference type="Pfam" id="PF13646">
    <property type="entry name" value="HEAT_2"/>
    <property type="match status" value="1"/>
</dbReference>
<dbReference type="FunFam" id="3.30.70.20:FF:000037">
    <property type="entry name" value="Epoxyqueuosine reductase"/>
    <property type="match status" value="1"/>
</dbReference>
<gene>
    <name evidence="10" type="primary">queG</name>
    <name evidence="10" type="ORF">Spa11_16170</name>
</gene>
<keyword evidence="11" id="KW-1185">Reference proteome</keyword>
<evidence type="ECO:0000256" key="6">
    <source>
        <dbReference type="ARBA" id="ARBA00023002"/>
    </source>
</evidence>
<evidence type="ECO:0000256" key="7">
    <source>
        <dbReference type="ARBA" id="ARBA00023004"/>
    </source>
</evidence>
<reference evidence="10 11" key="1">
    <citation type="submission" date="2019-02" db="EMBL/GenBank/DDBJ databases">
        <title>Deep-cultivation of Planctomycetes and their phenomic and genomic characterization uncovers novel biology.</title>
        <authorList>
            <person name="Wiegand S."/>
            <person name="Jogler M."/>
            <person name="Boedeker C."/>
            <person name="Pinto D."/>
            <person name="Vollmers J."/>
            <person name="Rivas-Marin E."/>
            <person name="Kohn T."/>
            <person name="Peeters S.H."/>
            <person name="Heuer A."/>
            <person name="Rast P."/>
            <person name="Oberbeckmann S."/>
            <person name="Bunk B."/>
            <person name="Jeske O."/>
            <person name="Meyerdierks A."/>
            <person name="Storesund J.E."/>
            <person name="Kallscheuer N."/>
            <person name="Luecker S."/>
            <person name="Lage O.M."/>
            <person name="Pohl T."/>
            <person name="Merkel B.J."/>
            <person name="Hornburger P."/>
            <person name="Mueller R.-W."/>
            <person name="Bruemmer F."/>
            <person name="Labrenz M."/>
            <person name="Spormann A.M."/>
            <person name="Op den Camp H."/>
            <person name="Overmann J."/>
            <person name="Amann R."/>
            <person name="Jetten M.S.M."/>
            <person name="Mascher T."/>
            <person name="Medema M.H."/>
            <person name="Devos D.P."/>
            <person name="Kaster A.-K."/>
            <person name="Ovreas L."/>
            <person name="Rohde M."/>
            <person name="Galperin M.Y."/>
            <person name="Jogler C."/>
        </authorList>
    </citation>
    <scope>NUCLEOTIDE SEQUENCE [LARGE SCALE GENOMIC DNA]</scope>
    <source>
        <strain evidence="10 11">Spa11</strain>
    </source>
</reference>
<dbReference type="GO" id="GO:0051539">
    <property type="term" value="F:4 iron, 4 sulfur cluster binding"/>
    <property type="evidence" value="ECO:0007669"/>
    <property type="project" value="UniProtKB-KW"/>
</dbReference>
<dbReference type="InterPro" id="IPR004155">
    <property type="entry name" value="PBS_lyase_HEAT"/>
</dbReference>
<keyword evidence="3" id="KW-0819">tRNA processing</keyword>
<feature type="domain" description="4Fe-4S ferredoxin-type" evidence="9">
    <location>
        <begin position="178"/>
        <end position="207"/>
    </location>
</feature>
<protein>
    <submittedName>
        <fullName evidence="10">Epoxyqueuosine reductase</fullName>
        <ecNumber evidence="10">1.1.-.-</ecNumber>
    </submittedName>
</protein>
<evidence type="ECO:0000256" key="1">
    <source>
        <dbReference type="ARBA" id="ARBA00022485"/>
    </source>
</evidence>
<dbReference type="SMART" id="SM00567">
    <property type="entry name" value="EZ_HEAT"/>
    <property type="match status" value="1"/>
</dbReference>
<dbReference type="InterPro" id="IPR017900">
    <property type="entry name" value="4Fe4S_Fe_S_CS"/>
</dbReference>
<sequence>MNDAELTRRVKALAGEAGFSMAGVAPAVTPTGFARLGEWLAAGYVGEMHYIAERLEDYAHPERLLDGARSVLMFALDYRTAEPQAPQLGEGRVSRYAWGARDYHDIVRKKLYRIADAIKEWRPGSNTRCIIDTAPLLEREFAVLAGLGWVGKNTLVLNKSRGSYFFLASVLTDTPLDYDTPHETDHCGTCTACLDACPTQAFVAPRLLDASRCISYLTIEHPDLPSPDLREGLGEWLFGCDVCQDVCPWNRHSQPATEQALWPLEKSNPLELAPLFELDDDAFRRRFLKTPLWRPKRRGLLRNAALVLGATRAAGSEAALARGLRDSEPLVRAAAAWALGRLGTEAAISALNRHSLLEGDDSVRDEISAALDVNKTPRR</sequence>
<keyword evidence="6 10" id="KW-0560">Oxidoreductase</keyword>
<evidence type="ECO:0000256" key="4">
    <source>
        <dbReference type="ARBA" id="ARBA00022723"/>
    </source>
</evidence>
<keyword evidence="8" id="KW-0411">Iron-sulfur</keyword>
<proteinExistence type="predicted"/>
<keyword evidence="1" id="KW-0004">4Fe-4S</keyword>
<dbReference type="InterPro" id="IPR013542">
    <property type="entry name" value="QueG_DUF1730"/>
</dbReference>
<dbReference type="GO" id="GO:0046872">
    <property type="term" value="F:metal ion binding"/>
    <property type="evidence" value="ECO:0007669"/>
    <property type="project" value="UniProtKB-KW"/>
</dbReference>
<evidence type="ECO:0000259" key="9">
    <source>
        <dbReference type="PROSITE" id="PS51379"/>
    </source>
</evidence>
<dbReference type="GO" id="GO:0008616">
    <property type="term" value="P:tRNA queuosine(34) biosynthetic process"/>
    <property type="evidence" value="ECO:0007669"/>
    <property type="project" value="UniProtKB-KW"/>
</dbReference>
<evidence type="ECO:0000313" key="10">
    <source>
        <dbReference type="EMBL" id="QDV73421.1"/>
    </source>
</evidence>
<dbReference type="EMBL" id="CP036349">
    <property type="protein sequence ID" value="QDV73421.1"/>
    <property type="molecule type" value="Genomic_DNA"/>
</dbReference>
<evidence type="ECO:0000256" key="5">
    <source>
        <dbReference type="ARBA" id="ARBA00022785"/>
    </source>
</evidence>
<evidence type="ECO:0000313" key="11">
    <source>
        <dbReference type="Proteomes" id="UP000316426"/>
    </source>
</evidence>